<dbReference type="Gene3D" id="3.30.720.120">
    <property type="match status" value="1"/>
</dbReference>
<evidence type="ECO:0000313" key="3">
    <source>
        <dbReference type="Proteomes" id="UP001589709"/>
    </source>
</evidence>
<sequence length="137" mass="14672">MSTRPSPQLHAYISYRDARAALAWLTAVGFTVLTRRDGPGHTVAHAEARLGQAVLMVADADAGYTVAPLRERSTGGGLYLWLPATTDVDQWYARAVGAGAREVIPPEDTPWGGHRARVLDPQGHGWSAGTYRPGQPG</sequence>
<dbReference type="InterPro" id="IPR004360">
    <property type="entry name" value="Glyas_Fos-R_dOase_dom"/>
</dbReference>
<dbReference type="InterPro" id="IPR029068">
    <property type="entry name" value="Glyas_Bleomycin-R_OHBP_Dase"/>
</dbReference>
<dbReference type="InterPro" id="IPR037523">
    <property type="entry name" value="VOC_core"/>
</dbReference>
<comment type="caution">
    <text evidence="2">The sequence shown here is derived from an EMBL/GenBank/DDBJ whole genome shotgun (WGS) entry which is preliminary data.</text>
</comment>
<keyword evidence="3" id="KW-1185">Reference proteome</keyword>
<dbReference type="SUPFAM" id="SSF54593">
    <property type="entry name" value="Glyoxalase/Bleomycin resistance protein/Dihydroxybiphenyl dioxygenase"/>
    <property type="match status" value="1"/>
</dbReference>
<dbReference type="PANTHER" id="PTHR34109:SF1">
    <property type="entry name" value="VOC DOMAIN-CONTAINING PROTEIN"/>
    <property type="match status" value="1"/>
</dbReference>
<dbReference type="Pfam" id="PF00903">
    <property type="entry name" value="Glyoxalase"/>
    <property type="match status" value="1"/>
</dbReference>
<dbReference type="Proteomes" id="UP001589709">
    <property type="component" value="Unassembled WGS sequence"/>
</dbReference>
<dbReference type="EMBL" id="JBHMCY010000064">
    <property type="protein sequence ID" value="MFB9466253.1"/>
    <property type="molecule type" value="Genomic_DNA"/>
</dbReference>
<gene>
    <name evidence="2" type="ORF">ACFF45_26950</name>
</gene>
<dbReference type="PROSITE" id="PS51819">
    <property type="entry name" value="VOC"/>
    <property type="match status" value="1"/>
</dbReference>
<dbReference type="Gene3D" id="3.30.720.110">
    <property type="match status" value="1"/>
</dbReference>
<reference evidence="2 3" key="1">
    <citation type="submission" date="2024-09" db="EMBL/GenBank/DDBJ databases">
        <authorList>
            <person name="Sun Q."/>
            <person name="Mori K."/>
        </authorList>
    </citation>
    <scope>NUCLEOTIDE SEQUENCE [LARGE SCALE GENOMIC DNA]</scope>
    <source>
        <strain evidence="2 3">JCM 6917</strain>
    </source>
</reference>
<dbReference type="PANTHER" id="PTHR34109">
    <property type="entry name" value="BNAUNNG04460D PROTEIN-RELATED"/>
    <property type="match status" value="1"/>
</dbReference>
<organism evidence="2 3">
    <name type="scientific">Streptomyces cinereospinus</name>
    <dbReference type="NCBI Taxonomy" id="285561"/>
    <lineage>
        <taxon>Bacteria</taxon>
        <taxon>Bacillati</taxon>
        <taxon>Actinomycetota</taxon>
        <taxon>Actinomycetes</taxon>
        <taxon>Kitasatosporales</taxon>
        <taxon>Streptomycetaceae</taxon>
        <taxon>Streptomyces</taxon>
    </lineage>
</organism>
<evidence type="ECO:0000313" key="2">
    <source>
        <dbReference type="EMBL" id="MFB9466253.1"/>
    </source>
</evidence>
<feature type="domain" description="VOC" evidence="1">
    <location>
        <begin position="7"/>
        <end position="131"/>
    </location>
</feature>
<accession>A0ABV5N7K3</accession>
<proteinExistence type="predicted"/>
<name>A0ABV5N7K3_9ACTN</name>
<protein>
    <submittedName>
        <fullName evidence="2">VOC family protein</fullName>
    </submittedName>
</protein>
<evidence type="ECO:0000259" key="1">
    <source>
        <dbReference type="PROSITE" id="PS51819"/>
    </source>
</evidence>
<dbReference type="RefSeq" id="WP_381349135.1">
    <property type="nucleotide sequence ID" value="NZ_JBHMCY010000064.1"/>
</dbReference>